<dbReference type="GeneTree" id="ENSGT00390000016901"/>
<dbReference type="GO" id="GO:0000421">
    <property type="term" value="C:autophagosome membrane"/>
    <property type="evidence" value="ECO:0007669"/>
    <property type="project" value="Ensembl"/>
</dbReference>
<dbReference type="SUPFAM" id="SSF55136">
    <property type="entry name" value="Probable bacterial effector-binding domain"/>
    <property type="match status" value="1"/>
</dbReference>
<evidence type="ECO:0000256" key="2">
    <source>
        <dbReference type="SAM" id="Phobius"/>
    </source>
</evidence>
<reference evidence="3" key="2">
    <citation type="submission" date="2025-08" db="UniProtKB">
        <authorList>
            <consortium name="Ensembl"/>
        </authorList>
    </citation>
    <scope>IDENTIFICATION</scope>
</reference>
<dbReference type="GO" id="GO:0061709">
    <property type="term" value="P:reticulophagy"/>
    <property type="evidence" value="ECO:0007669"/>
    <property type="project" value="Ensembl"/>
</dbReference>
<dbReference type="GO" id="GO:0038023">
    <property type="term" value="F:signaling receptor activity"/>
    <property type="evidence" value="ECO:0007669"/>
    <property type="project" value="Ensembl"/>
</dbReference>
<dbReference type="Ensembl" id="ENSBGRT00000047688.1">
    <property type="protein sequence ID" value="ENSBGRP00000041122.1"/>
    <property type="gene ID" value="ENSBGRG00000025794.1"/>
</dbReference>
<feature type="region of interest" description="Disordered" evidence="1">
    <location>
        <begin position="198"/>
        <end position="228"/>
    </location>
</feature>
<organism evidence="3 4">
    <name type="scientific">Bos mutus grunniens</name>
    <name type="common">Wild yak</name>
    <name type="synonym">Bos grunniens</name>
    <dbReference type="NCBI Taxonomy" id="30521"/>
    <lineage>
        <taxon>Eukaryota</taxon>
        <taxon>Metazoa</taxon>
        <taxon>Chordata</taxon>
        <taxon>Craniata</taxon>
        <taxon>Vertebrata</taxon>
        <taxon>Euteleostomi</taxon>
        <taxon>Mammalia</taxon>
        <taxon>Eutheria</taxon>
        <taxon>Laurasiatheria</taxon>
        <taxon>Artiodactyla</taxon>
        <taxon>Ruminantia</taxon>
        <taxon>Pecora</taxon>
        <taxon>Bovidae</taxon>
        <taxon>Bovinae</taxon>
        <taxon>Bos</taxon>
    </lineage>
</organism>
<dbReference type="PANTHER" id="PTHR15949">
    <property type="entry name" value="TESTIS-EXPRESSED PROTEIN 264"/>
    <property type="match status" value="1"/>
</dbReference>
<dbReference type="GO" id="GO:0005829">
    <property type="term" value="C:cytosol"/>
    <property type="evidence" value="ECO:0007669"/>
    <property type="project" value="Ensembl"/>
</dbReference>
<dbReference type="Proteomes" id="UP000694520">
    <property type="component" value="Chromosome 22"/>
</dbReference>
<evidence type="ECO:0000313" key="4">
    <source>
        <dbReference type="Proteomes" id="UP000694520"/>
    </source>
</evidence>
<keyword evidence="2" id="KW-0812">Transmembrane</keyword>
<reference evidence="3" key="1">
    <citation type="submission" date="2019-05" db="EMBL/GenBank/DDBJ databases">
        <authorList>
            <person name="Zhang S."/>
            <person name="Liu J."/>
        </authorList>
    </citation>
    <scope>NUCLEOTIDE SEQUENCE [LARGE SCALE GENOMIC DNA]</scope>
</reference>
<feature type="compositionally biased region" description="Polar residues" evidence="1">
    <location>
        <begin position="219"/>
        <end position="228"/>
    </location>
</feature>
<dbReference type="GO" id="GO:0005634">
    <property type="term" value="C:nucleus"/>
    <property type="evidence" value="ECO:0007669"/>
    <property type="project" value="Ensembl"/>
</dbReference>
<dbReference type="AlphaFoldDB" id="A0A8B9YTH3"/>
<protein>
    <submittedName>
        <fullName evidence="3">Testis expressed 264, ER-phagy receptor</fullName>
    </submittedName>
</protein>
<dbReference type="GO" id="GO:0106300">
    <property type="term" value="P:protein-DNA covalent cross-linking repair"/>
    <property type="evidence" value="ECO:0007669"/>
    <property type="project" value="Ensembl"/>
</dbReference>
<dbReference type="Gene3D" id="3.20.80.10">
    <property type="entry name" value="Regulatory factor, effector binding domain"/>
    <property type="match status" value="1"/>
</dbReference>
<evidence type="ECO:0000256" key="1">
    <source>
        <dbReference type="SAM" id="MobiDB-lite"/>
    </source>
</evidence>
<feature type="transmembrane region" description="Helical" evidence="2">
    <location>
        <begin position="281"/>
        <end position="299"/>
    </location>
</feature>
<dbReference type="PANTHER" id="PTHR15949:SF3">
    <property type="entry name" value="TESTIS-EXPRESSED PROTEIN 264"/>
    <property type="match status" value="1"/>
</dbReference>
<proteinExistence type="predicted"/>
<sequence length="300" mass="32863">MSDLLLLGLIGGLTLLLLLTLLAFAGYSGLLAGVTVSAGSPPIRNVTVAYKFHVGPYGETGPLFTESCSVSPKLRSIAVYYDNPHMVPPEKCRCAVGSILSEGEESPSPELIRLYQKFGFKVFSFPAPSHVVTATFPYTTPLSIWLVPYRVHPALDAYIKERKLCAHPRLEIYQQDQIYFMCPLARQGDFYVPEVKETERKSRGPAEANDALVDGTGADTMSDTSSSAPGLWPSLLLTVLSAPRARGPRTVICTQPLGLPPLLHLFFQIHVELPGPRIKKMIFLVSPGFVLCICLFPLCR</sequence>
<keyword evidence="4" id="KW-1185">Reference proteome</keyword>
<name>A0A8B9YTH3_BOSMU</name>
<reference evidence="3" key="3">
    <citation type="submission" date="2025-09" db="UniProtKB">
        <authorList>
            <consortium name="Ensembl"/>
        </authorList>
    </citation>
    <scope>IDENTIFICATION</scope>
</reference>
<dbReference type="GO" id="GO:0005789">
    <property type="term" value="C:endoplasmic reticulum membrane"/>
    <property type="evidence" value="ECO:0007669"/>
    <property type="project" value="Ensembl"/>
</dbReference>
<dbReference type="GO" id="GO:0005657">
    <property type="term" value="C:replication fork"/>
    <property type="evidence" value="ECO:0007669"/>
    <property type="project" value="Ensembl"/>
</dbReference>
<gene>
    <name evidence="3" type="primary">TEX264</name>
</gene>
<dbReference type="InterPro" id="IPR011256">
    <property type="entry name" value="Reg_factor_effector_dom_sf"/>
</dbReference>
<keyword evidence="2" id="KW-0472">Membrane</keyword>
<evidence type="ECO:0000313" key="3">
    <source>
        <dbReference type="Ensembl" id="ENSBGRP00000041122.1"/>
    </source>
</evidence>
<accession>A0A8B9YTH3</accession>
<keyword evidence="2" id="KW-1133">Transmembrane helix</keyword>